<name>A0A8T1DYZ5_9STRA</name>
<reference evidence="2" key="1">
    <citation type="submission" date="2018-10" db="EMBL/GenBank/DDBJ databases">
        <title>Effector identification in a new, highly contiguous assembly of the strawberry crown rot pathogen Phytophthora cactorum.</title>
        <authorList>
            <person name="Armitage A.D."/>
            <person name="Nellist C.F."/>
            <person name="Bates H."/>
            <person name="Vickerstaff R.J."/>
            <person name="Harrison R.J."/>
        </authorList>
    </citation>
    <scope>NUCLEOTIDE SEQUENCE</scope>
    <source>
        <strain evidence="2">4040</strain>
        <strain evidence="3">P421</strain>
    </source>
</reference>
<dbReference type="Proteomes" id="UP000736787">
    <property type="component" value="Unassembled WGS sequence"/>
</dbReference>
<dbReference type="VEuPathDB" id="FungiDB:PC110_g9551"/>
<feature type="compositionally biased region" description="Polar residues" evidence="1">
    <location>
        <begin position="88"/>
        <end position="99"/>
    </location>
</feature>
<evidence type="ECO:0000256" key="1">
    <source>
        <dbReference type="SAM" id="MobiDB-lite"/>
    </source>
</evidence>
<organism evidence="2 4">
    <name type="scientific">Phytophthora cactorum</name>
    <dbReference type="NCBI Taxonomy" id="29920"/>
    <lineage>
        <taxon>Eukaryota</taxon>
        <taxon>Sar</taxon>
        <taxon>Stramenopiles</taxon>
        <taxon>Oomycota</taxon>
        <taxon>Peronosporomycetes</taxon>
        <taxon>Peronosporales</taxon>
        <taxon>Peronosporaceae</taxon>
        <taxon>Phytophthora</taxon>
    </lineage>
</organism>
<evidence type="ECO:0000313" key="2">
    <source>
        <dbReference type="EMBL" id="KAG2945039.1"/>
    </source>
</evidence>
<protein>
    <submittedName>
        <fullName evidence="2">Uncharacterized protein</fullName>
    </submittedName>
</protein>
<accession>A0A8T1DYZ5</accession>
<dbReference type="Proteomes" id="UP000760860">
    <property type="component" value="Unassembled WGS sequence"/>
</dbReference>
<gene>
    <name evidence="2" type="ORF">PC117_g8782</name>
    <name evidence="3" type="ORF">PC129_g6332</name>
</gene>
<dbReference type="EMBL" id="RCMK01000194">
    <property type="protein sequence ID" value="KAG2945039.1"/>
    <property type="molecule type" value="Genomic_DNA"/>
</dbReference>
<feature type="region of interest" description="Disordered" evidence="1">
    <location>
        <begin position="88"/>
        <end position="111"/>
    </location>
</feature>
<dbReference type="EMBL" id="RCMV01000161">
    <property type="protein sequence ID" value="KAG3222970.1"/>
    <property type="molecule type" value="Genomic_DNA"/>
</dbReference>
<evidence type="ECO:0000313" key="3">
    <source>
        <dbReference type="EMBL" id="KAG3222970.1"/>
    </source>
</evidence>
<dbReference type="AlphaFoldDB" id="A0A8T1DYZ5"/>
<evidence type="ECO:0000313" key="4">
    <source>
        <dbReference type="Proteomes" id="UP000736787"/>
    </source>
</evidence>
<proteinExistence type="predicted"/>
<comment type="caution">
    <text evidence="2">The sequence shown here is derived from an EMBL/GenBank/DDBJ whole genome shotgun (WGS) entry which is preliminary data.</text>
</comment>
<sequence length="111" mass="12433">MMKEELDPAQEIGDLFGDVPTNMTVVKVPRQEALQAGLWLVSGSIDNALDTKGIRFRVYRLAGAYLGYCDPVRRIGLCTMKTTRCRTNESQCSPHSMASRSRHRYPQLLGS</sequence>